<dbReference type="Proteomes" id="UP000323506">
    <property type="component" value="Chromosome D11"/>
</dbReference>
<reference evidence="1 2" key="1">
    <citation type="submission" date="2019-06" db="EMBL/GenBank/DDBJ databases">
        <title>WGS assembly of Gossypium darwinii.</title>
        <authorList>
            <person name="Chen Z.J."/>
            <person name="Sreedasyam A."/>
            <person name="Ando A."/>
            <person name="Song Q."/>
            <person name="De L."/>
            <person name="Hulse-Kemp A."/>
            <person name="Ding M."/>
            <person name="Ye W."/>
            <person name="Kirkbride R."/>
            <person name="Jenkins J."/>
            <person name="Plott C."/>
            <person name="Lovell J."/>
            <person name="Lin Y.-M."/>
            <person name="Vaughn R."/>
            <person name="Liu B."/>
            <person name="Li W."/>
            <person name="Simpson S."/>
            <person name="Scheffler B."/>
            <person name="Saski C."/>
            <person name="Grover C."/>
            <person name="Hu G."/>
            <person name="Conover J."/>
            <person name="Carlson J."/>
            <person name="Shu S."/>
            <person name="Boston L."/>
            <person name="Williams M."/>
            <person name="Peterson D."/>
            <person name="Mcgee K."/>
            <person name="Jones D."/>
            <person name="Wendel J."/>
            <person name="Stelly D."/>
            <person name="Grimwood J."/>
            <person name="Schmutz J."/>
        </authorList>
    </citation>
    <scope>NUCLEOTIDE SEQUENCE [LARGE SCALE GENOMIC DNA]</scope>
    <source>
        <strain evidence="1">1808015.09</strain>
    </source>
</reference>
<evidence type="ECO:0000313" key="1">
    <source>
        <dbReference type="EMBL" id="TYG46108.1"/>
    </source>
</evidence>
<protein>
    <submittedName>
        <fullName evidence="1">Uncharacterized protein</fullName>
    </submittedName>
</protein>
<evidence type="ECO:0000313" key="2">
    <source>
        <dbReference type="Proteomes" id="UP000323506"/>
    </source>
</evidence>
<name>A0A5D2ANR1_GOSDA</name>
<dbReference type="AlphaFoldDB" id="A0A5D2ANR1"/>
<proteinExistence type="predicted"/>
<organism evidence="1 2">
    <name type="scientific">Gossypium darwinii</name>
    <name type="common">Darwin's cotton</name>
    <name type="synonym">Gossypium barbadense var. darwinii</name>
    <dbReference type="NCBI Taxonomy" id="34276"/>
    <lineage>
        <taxon>Eukaryota</taxon>
        <taxon>Viridiplantae</taxon>
        <taxon>Streptophyta</taxon>
        <taxon>Embryophyta</taxon>
        <taxon>Tracheophyta</taxon>
        <taxon>Spermatophyta</taxon>
        <taxon>Magnoliopsida</taxon>
        <taxon>eudicotyledons</taxon>
        <taxon>Gunneridae</taxon>
        <taxon>Pentapetalae</taxon>
        <taxon>rosids</taxon>
        <taxon>malvids</taxon>
        <taxon>Malvales</taxon>
        <taxon>Malvaceae</taxon>
        <taxon>Malvoideae</taxon>
        <taxon>Gossypium</taxon>
    </lineage>
</organism>
<sequence>MAPYEMWRGRKLIVTYFYVLGSTYYLFKDHAYQGNFDTLKPKTRMAPYEMRRGRKLIMTYFYVLRSTYYLFKDHAYQGNFNVQSDDASSSDIPTIARHFGRSISNKLLWGRLTCLLKMSRLMISL</sequence>
<dbReference type="EMBL" id="CM017711">
    <property type="protein sequence ID" value="TYG46108.1"/>
    <property type="molecule type" value="Genomic_DNA"/>
</dbReference>
<keyword evidence="2" id="KW-1185">Reference proteome</keyword>
<accession>A0A5D2ANR1</accession>
<gene>
    <name evidence="1" type="ORF">ES288_D11G229800v1</name>
</gene>